<reference evidence="1 2" key="1">
    <citation type="submission" date="2018-08" db="EMBL/GenBank/DDBJ databases">
        <title>A genome reference for cultivated species of the human gut microbiota.</title>
        <authorList>
            <person name="Zou Y."/>
            <person name="Xue W."/>
            <person name="Luo G."/>
        </authorList>
    </citation>
    <scope>NUCLEOTIDE SEQUENCE [LARGE SCALE GENOMIC DNA]</scope>
    <source>
        <strain evidence="1 2">AF22-21</strain>
    </source>
</reference>
<dbReference type="AlphaFoldDB" id="A0A412IGB6"/>
<accession>A0A412IGB6</accession>
<organism evidence="1 2">
    <name type="scientific">Coprococcus eutactus</name>
    <dbReference type="NCBI Taxonomy" id="33043"/>
    <lineage>
        <taxon>Bacteria</taxon>
        <taxon>Bacillati</taxon>
        <taxon>Bacillota</taxon>
        <taxon>Clostridia</taxon>
        <taxon>Lachnospirales</taxon>
        <taxon>Lachnospiraceae</taxon>
        <taxon>Coprococcus</taxon>
    </lineage>
</organism>
<comment type="caution">
    <text evidence="1">The sequence shown here is derived from an EMBL/GenBank/DDBJ whole genome shotgun (WGS) entry which is preliminary data.</text>
</comment>
<gene>
    <name evidence="1" type="ORF">DWX94_13225</name>
</gene>
<dbReference type="EMBL" id="QRVK01000056">
    <property type="protein sequence ID" value="RGS36049.1"/>
    <property type="molecule type" value="Genomic_DNA"/>
</dbReference>
<evidence type="ECO:0000313" key="2">
    <source>
        <dbReference type="Proteomes" id="UP000283295"/>
    </source>
</evidence>
<sequence length="119" mass="14018">MGIKDKFIKKIYAELQQYKKLYSDKESKENSKLEICSCIYEILISSADEFSDMLLMNLVNQSTNILESIYKDCAHNEDYYMVVREHMKNTEYDIAQEEDEECTWWSSMNYDDGGIGCDD</sequence>
<evidence type="ECO:0000313" key="1">
    <source>
        <dbReference type="EMBL" id="RGS36049.1"/>
    </source>
</evidence>
<dbReference type="Proteomes" id="UP000283295">
    <property type="component" value="Unassembled WGS sequence"/>
</dbReference>
<name>A0A412IGB6_9FIRM</name>
<proteinExistence type="predicted"/>
<protein>
    <recommendedName>
        <fullName evidence="3">DUF3848 domain-containing protein</fullName>
    </recommendedName>
</protein>
<evidence type="ECO:0008006" key="3">
    <source>
        <dbReference type="Google" id="ProtNLM"/>
    </source>
</evidence>